<accession>A0AAV4T7H6</accession>
<reference evidence="1 2" key="1">
    <citation type="submission" date="2021-06" db="EMBL/GenBank/DDBJ databases">
        <title>Caerostris darwini draft genome.</title>
        <authorList>
            <person name="Kono N."/>
            <person name="Arakawa K."/>
        </authorList>
    </citation>
    <scope>NUCLEOTIDE SEQUENCE [LARGE SCALE GENOMIC DNA]</scope>
</reference>
<dbReference type="AlphaFoldDB" id="A0AAV4T7H6"/>
<proteinExistence type="predicted"/>
<gene>
    <name evidence="1" type="ORF">CDAR_247661</name>
</gene>
<name>A0AAV4T7H6_9ARAC</name>
<evidence type="ECO:0000313" key="1">
    <source>
        <dbReference type="EMBL" id="GIY42240.1"/>
    </source>
</evidence>
<comment type="caution">
    <text evidence="1">The sequence shown here is derived from an EMBL/GenBank/DDBJ whole genome shotgun (WGS) entry which is preliminary data.</text>
</comment>
<evidence type="ECO:0000313" key="2">
    <source>
        <dbReference type="Proteomes" id="UP001054837"/>
    </source>
</evidence>
<dbReference type="EMBL" id="BPLQ01009170">
    <property type="protein sequence ID" value="GIY42240.1"/>
    <property type="molecule type" value="Genomic_DNA"/>
</dbReference>
<protein>
    <submittedName>
        <fullName evidence="1">Uncharacterized protein</fullName>
    </submittedName>
</protein>
<keyword evidence="2" id="KW-1185">Reference proteome</keyword>
<organism evidence="1 2">
    <name type="scientific">Caerostris darwini</name>
    <dbReference type="NCBI Taxonomy" id="1538125"/>
    <lineage>
        <taxon>Eukaryota</taxon>
        <taxon>Metazoa</taxon>
        <taxon>Ecdysozoa</taxon>
        <taxon>Arthropoda</taxon>
        <taxon>Chelicerata</taxon>
        <taxon>Arachnida</taxon>
        <taxon>Araneae</taxon>
        <taxon>Araneomorphae</taxon>
        <taxon>Entelegynae</taxon>
        <taxon>Araneoidea</taxon>
        <taxon>Araneidae</taxon>
        <taxon>Caerostris</taxon>
    </lineage>
</organism>
<sequence>MILPVAKKVVDFRPNSMLPLKEMFLLFEGSICTTLKSSFTLSRRSFKDGVSSLSRDVKGKSQEIPPTTRLSVDLKYHLYVQPIFGTLSALPVPLIQLTDGMMSASQVPLSESSAVIITTRGTAALFAVRIYNELPNLHMGVCTLFLMSKVFAT</sequence>
<dbReference type="Proteomes" id="UP001054837">
    <property type="component" value="Unassembled WGS sequence"/>
</dbReference>